<sequence length="730" mass="74053">MLGLGPGCAQVRGLGICNLGLLTSSRDKTIKLWAEDGNCFTVVHTLVGHTGYVGPLAFIKPGVREDLPNGAIVSGSFDATVRLWDPVSSQEIAVLRGHQYQVTALGILPGGDVVSASVDNTIRVWRGTECIGTLEGHSKPVLSLAVTPEGEILSGSGDTTIKRWAGGKCVQTYTGHTDTVRALCILPGVGFVSGSHDMSVRVWALSGETLAEAYGHTALIYTVAATPGGLIASGSEDNTLRLWSASGEAKLLLEHPGCVWAAEFLPDGDLVTGCADAVARVFTAAEAKQDVEAAASLAKRLEEIKAAKAAAEAPAEGAGGGDAAAAAAAAALPPGLKVDDALVLTNPGAKDGETRVVREPDGAVWAYGWDATKRQWERIGEVVAAPEAGTISGGAKSHLGRSWDHVFDVELDSGAKLKLAMDAHENPYIVADSSGGAAAAAAAPAPGLAYLLFDAPPPAGALGKKLREFSNQLAGDGEVSHLVLTAEEEAPGGPLDGLLQRLPALASGAAGPLSPADASLVSRLLQWPAPQLFPGLDVARCVALDPAAAPALALGSMREPRLGTLACALAAAAVGDAPAARQTALRLAANLFKRPEMRAWALAERELVLDGFAGCHRPEAGGSKGVRLGYATLLQNYAVAAADAASPLSRDPEGKMQVLSCLEDLLGQLPADEADAAARALGAVVALASGDAELAAVARDLGLVAAAARLAAGGGKAAAAAAAVARTLGG</sequence>
<evidence type="ECO:0000259" key="6">
    <source>
        <dbReference type="PROSITE" id="PS51396"/>
    </source>
</evidence>
<dbReference type="RefSeq" id="XP_013899545.1">
    <property type="nucleotide sequence ID" value="XM_014044091.1"/>
</dbReference>
<dbReference type="InterPro" id="IPR020472">
    <property type="entry name" value="WD40_PAC1"/>
</dbReference>
<dbReference type="PROSITE" id="PS51396">
    <property type="entry name" value="PUL"/>
    <property type="match status" value="1"/>
</dbReference>
<feature type="repeat" description="WD" evidence="5">
    <location>
        <begin position="95"/>
        <end position="125"/>
    </location>
</feature>
<dbReference type="PROSITE" id="PS50082">
    <property type="entry name" value="WD_REPEATS_2"/>
    <property type="match status" value="5"/>
</dbReference>
<keyword evidence="8" id="KW-1185">Reference proteome</keyword>
<evidence type="ECO:0000256" key="5">
    <source>
        <dbReference type="PROSITE-ProRule" id="PRU00221"/>
    </source>
</evidence>
<dbReference type="InterPro" id="IPR015943">
    <property type="entry name" value="WD40/YVTN_repeat-like_dom_sf"/>
</dbReference>
<dbReference type="GO" id="GO:0043161">
    <property type="term" value="P:proteasome-mediated ubiquitin-dependent protein catabolic process"/>
    <property type="evidence" value="ECO:0007669"/>
    <property type="project" value="TreeGrafter"/>
</dbReference>
<dbReference type="InterPro" id="IPR001680">
    <property type="entry name" value="WD40_rpt"/>
</dbReference>
<name>A0A0D2N2Z8_9CHLO</name>
<dbReference type="STRING" id="145388.A0A0D2N2Z8"/>
<dbReference type="GO" id="GO:0043130">
    <property type="term" value="F:ubiquitin binding"/>
    <property type="evidence" value="ECO:0007669"/>
    <property type="project" value="TreeGrafter"/>
</dbReference>
<dbReference type="PANTHER" id="PTHR19849:SF0">
    <property type="entry name" value="PHOSPHOLIPASE A-2-ACTIVATING PROTEIN"/>
    <property type="match status" value="1"/>
</dbReference>
<dbReference type="SUPFAM" id="SSF50978">
    <property type="entry name" value="WD40 repeat-like"/>
    <property type="match status" value="1"/>
</dbReference>
<dbReference type="GO" id="GO:0010992">
    <property type="term" value="P:ubiquitin recycling"/>
    <property type="evidence" value="ECO:0007669"/>
    <property type="project" value="TreeGrafter"/>
</dbReference>
<dbReference type="EMBL" id="KK101532">
    <property type="protein sequence ID" value="KIZ00526.1"/>
    <property type="molecule type" value="Genomic_DNA"/>
</dbReference>
<dbReference type="CDD" id="cd00200">
    <property type="entry name" value="WD40"/>
    <property type="match status" value="1"/>
</dbReference>
<proteinExistence type="predicted"/>
<dbReference type="Proteomes" id="UP000054498">
    <property type="component" value="Unassembled WGS sequence"/>
</dbReference>
<evidence type="ECO:0000256" key="4">
    <source>
        <dbReference type="ARBA" id="ARBA00022737"/>
    </source>
</evidence>
<dbReference type="KEGG" id="mng:MNEG_7436"/>
<feature type="repeat" description="WD" evidence="5">
    <location>
        <begin position="72"/>
        <end position="94"/>
    </location>
</feature>
<dbReference type="Pfam" id="PF08324">
    <property type="entry name" value="PUL"/>
    <property type="match status" value="1"/>
</dbReference>
<comment type="subcellular location">
    <subcellularLocation>
        <location evidence="1">Cytoplasm</location>
    </subcellularLocation>
</comment>
<protein>
    <submittedName>
        <fullName evidence="7">Phospholipase A-2-activating protein</fullName>
    </submittedName>
</protein>
<keyword evidence="4" id="KW-0677">Repeat</keyword>
<keyword evidence="2" id="KW-0963">Cytoplasm</keyword>
<dbReference type="GO" id="GO:0005737">
    <property type="term" value="C:cytoplasm"/>
    <property type="evidence" value="ECO:0007669"/>
    <property type="project" value="UniProtKB-SubCell"/>
</dbReference>
<gene>
    <name evidence="7" type="ORF">MNEG_7436</name>
</gene>
<dbReference type="InterPro" id="IPR036322">
    <property type="entry name" value="WD40_repeat_dom_sf"/>
</dbReference>
<dbReference type="GO" id="GO:0005634">
    <property type="term" value="C:nucleus"/>
    <property type="evidence" value="ECO:0007669"/>
    <property type="project" value="TreeGrafter"/>
</dbReference>
<dbReference type="Gene3D" id="1.25.10.10">
    <property type="entry name" value="Leucine-rich Repeat Variant"/>
    <property type="match status" value="1"/>
</dbReference>
<dbReference type="AlphaFoldDB" id="A0A0D2N2Z8"/>
<evidence type="ECO:0000256" key="2">
    <source>
        <dbReference type="ARBA" id="ARBA00022490"/>
    </source>
</evidence>
<dbReference type="PROSITE" id="PS50294">
    <property type="entry name" value="WD_REPEATS_REGION"/>
    <property type="match status" value="3"/>
</dbReference>
<feature type="domain" description="PUL" evidence="6">
    <location>
        <begin position="443"/>
        <end position="730"/>
    </location>
</feature>
<dbReference type="GeneID" id="25740312"/>
<organism evidence="7 8">
    <name type="scientific">Monoraphidium neglectum</name>
    <dbReference type="NCBI Taxonomy" id="145388"/>
    <lineage>
        <taxon>Eukaryota</taxon>
        <taxon>Viridiplantae</taxon>
        <taxon>Chlorophyta</taxon>
        <taxon>core chlorophytes</taxon>
        <taxon>Chlorophyceae</taxon>
        <taxon>CS clade</taxon>
        <taxon>Sphaeropleales</taxon>
        <taxon>Selenastraceae</taxon>
        <taxon>Monoraphidium</taxon>
    </lineage>
</organism>
<dbReference type="InterPro" id="IPR015155">
    <property type="entry name" value="PFU"/>
</dbReference>
<keyword evidence="3 5" id="KW-0853">WD repeat</keyword>
<evidence type="ECO:0000313" key="7">
    <source>
        <dbReference type="EMBL" id="KIZ00526.1"/>
    </source>
</evidence>
<evidence type="ECO:0000256" key="3">
    <source>
        <dbReference type="ARBA" id="ARBA00022574"/>
    </source>
</evidence>
<dbReference type="OrthoDB" id="10265988at2759"/>
<dbReference type="InterPro" id="IPR011989">
    <property type="entry name" value="ARM-like"/>
</dbReference>
<dbReference type="InterPro" id="IPR013535">
    <property type="entry name" value="PUL_dom"/>
</dbReference>
<feature type="repeat" description="WD" evidence="5">
    <location>
        <begin position="134"/>
        <end position="164"/>
    </location>
</feature>
<accession>A0A0D2N2Z8</accession>
<evidence type="ECO:0000313" key="8">
    <source>
        <dbReference type="Proteomes" id="UP000054498"/>
    </source>
</evidence>
<feature type="repeat" description="WD" evidence="5">
    <location>
        <begin position="213"/>
        <end position="244"/>
    </location>
</feature>
<dbReference type="Pfam" id="PF00400">
    <property type="entry name" value="WD40"/>
    <property type="match status" value="6"/>
</dbReference>
<dbReference type="SMART" id="SM00320">
    <property type="entry name" value="WD40"/>
    <property type="match status" value="6"/>
</dbReference>
<reference evidence="7 8" key="1">
    <citation type="journal article" date="2013" name="BMC Genomics">
        <title>Reconstruction of the lipid metabolism for the microalga Monoraphidium neglectum from its genome sequence reveals characteristics suitable for biofuel production.</title>
        <authorList>
            <person name="Bogen C."/>
            <person name="Al-Dilaimi A."/>
            <person name="Albersmeier A."/>
            <person name="Wichmann J."/>
            <person name="Grundmann M."/>
            <person name="Rupp O."/>
            <person name="Lauersen K.J."/>
            <person name="Blifernez-Klassen O."/>
            <person name="Kalinowski J."/>
            <person name="Goesmann A."/>
            <person name="Mussgnug J.H."/>
            <person name="Kruse O."/>
        </authorList>
    </citation>
    <scope>NUCLEOTIDE SEQUENCE [LARGE SCALE GENOMIC DNA]</scope>
    <source>
        <strain evidence="7 8">SAG 48.87</strain>
    </source>
</reference>
<evidence type="ECO:0000256" key="1">
    <source>
        <dbReference type="ARBA" id="ARBA00004496"/>
    </source>
</evidence>
<feature type="repeat" description="WD" evidence="5">
    <location>
        <begin position="173"/>
        <end position="213"/>
    </location>
</feature>
<dbReference type="Gene3D" id="3.10.20.870">
    <property type="entry name" value="PFU (PLAA family ubiquitin binding), C-terminal domain"/>
    <property type="match status" value="1"/>
</dbReference>
<dbReference type="Pfam" id="PF09070">
    <property type="entry name" value="PFU"/>
    <property type="match status" value="1"/>
</dbReference>
<dbReference type="InterPro" id="IPR038122">
    <property type="entry name" value="PFU_sf"/>
</dbReference>
<dbReference type="PRINTS" id="PR00320">
    <property type="entry name" value="GPROTEINBRPT"/>
</dbReference>
<dbReference type="Gene3D" id="2.130.10.10">
    <property type="entry name" value="YVTN repeat-like/Quinoprotein amine dehydrogenase"/>
    <property type="match status" value="2"/>
</dbReference>
<dbReference type="PANTHER" id="PTHR19849">
    <property type="entry name" value="PHOSPHOLIPASE A-2-ACTIVATING PROTEIN"/>
    <property type="match status" value="1"/>
</dbReference>